<dbReference type="GO" id="GO:0004190">
    <property type="term" value="F:aspartic-type endopeptidase activity"/>
    <property type="evidence" value="ECO:0007669"/>
    <property type="project" value="UniProtKB-KW"/>
</dbReference>
<feature type="chain" id="PRO_5020495864" description="Peptidase A1 domain-containing protein" evidence="6">
    <location>
        <begin position="17"/>
        <end position="575"/>
    </location>
</feature>
<dbReference type="InterPro" id="IPR001461">
    <property type="entry name" value="Aspartic_peptidase_A1"/>
</dbReference>
<reference evidence="8 9" key="1">
    <citation type="submission" date="2016-06" db="EMBL/GenBank/DDBJ databases">
        <title>Evolution of pathogenesis and genome organization in the Tremellales.</title>
        <authorList>
            <person name="Cuomo C."/>
            <person name="Litvintseva A."/>
            <person name="Heitman J."/>
            <person name="Chen Y."/>
            <person name="Sun S."/>
            <person name="Springer D."/>
            <person name="Dromer F."/>
            <person name="Young S."/>
            <person name="Zeng Q."/>
            <person name="Chapman S."/>
            <person name="Gujja S."/>
            <person name="Saif S."/>
            <person name="Birren B."/>
        </authorList>
    </citation>
    <scope>NUCLEOTIDE SEQUENCE [LARGE SCALE GENOMIC DNA]</scope>
    <source>
        <strain evidence="8 9">ATCC 28783</strain>
    </source>
</reference>
<dbReference type="SUPFAM" id="SSF50630">
    <property type="entry name" value="Acid proteases"/>
    <property type="match status" value="1"/>
</dbReference>
<dbReference type="PANTHER" id="PTHR47966:SF57">
    <property type="entry name" value="PEPTIDASE A1 DOMAIN-CONTAINING PROTEIN"/>
    <property type="match status" value="1"/>
</dbReference>
<dbReference type="InParanoid" id="A0A4Q1BF64"/>
<feature type="region of interest" description="Disordered" evidence="5">
    <location>
        <begin position="477"/>
        <end position="518"/>
    </location>
</feature>
<feature type="compositionally biased region" description="Low complexity" evidence="5">
    <location>
        <begin position="488"/>
        <end position="507"/>
    </location>
</feature>
<dbReference type="PROSITE" id="PS51767">
    <property type="entry name" value="PEPTIDASE_A1"/>
    <property type="match status" value="1"/>
</dbReference>
<dbReference type="EMBL" id="SDIL01000214">
    <property type="protein sequence ID" value="RXK34701.1"/>
    <property type="molecule type" value="Genomic_DNA"/>
</dbReference>
<evidence type="ECO:0000256" key="1">
    <source>
        <dbReference type="ARBA" id="ARBA00007447"/>
    </source>
</evidence>
<dbReference type="Pfam" id="PF00026">
    <property type="entry name" value="Asp"/>
    <property type="match status" value="1"/>
</dbReference>
<keyword evidence="4" id="KW-0645">Protease</keyword>
<dbReference type="Gene3D" id="2.40.70.10">
    <property type="entry name" value="Acid Proteases"/>
    <property type="match status" value="2"/>
</dbReference>
<sequence length="575" mass="59641">MFSHLLLLSLGLGALASPLAEPEAFAIPPPHSSPIPAEPRVLGGRGTSLPLFHSKSSIRRARSAANAKRDNSRHTLIYHGRNRKKSLEERDTQPTWLLEAAAFIDRRYNGGAGNFQALIAAELGKRAGEADLTDHNLDASYSANIAIGTPSQEFPIVLDTGSSDLWVATSGCTGCTNMATYASKSSSSYVSLNSSFNIEYGSGTASGILVQDLVTLAGYSVASQTLATVTTLSQGLLSSSLSGIMGLSWQSLAYSKAVPLWITLAKSTSWDQPLFAFYLKRYRDVAGATSVESDGGMANFGYLDATIYTGDVTYVTVPSDAQYWQIPIDSMSMQGTAISLGTSTAAAIDTGTTLIGGPSAIIAKIYAAIPGSKPMTGSYVNYYEYPCTTSISFSLTFGGFEIQVSDADFNLGRYSSDTTYCTGAAFVQDLPSNSPVQWIVGDTVLKNVYSVYRYSPPAVGFAALAGDSTQLAANASTTIPQGSGLPTGGASTDSSTSTSSNPISSGSSGVGPSGSGESPHVVYATATVTAADATSAELADATSTAGATSGARRNSVYESIVMGAGLGLLGIFAFI</sequence>
<evidence type="ECO:0000256" key="4">
    <source>
        <dbReference type="RuleBase" id="RU000454"/>
    </source>
</evidence>
<dbReference type="PRINTS" id="PR00792">
    <property type="entry name" value="PEPSIN"/>
</dbReference>
<evidence type="ECO:0000259" key="7">
    <source>
        <dbReference type="PROSITE" id="PS51767"/>
    </source>
</evidence>
<dbReference type="InterPro" id="IPR033121">
    <property type="entry name" value="PEPTIDASE_A1"/>
</dbReference>
<dbReference type="InterPro" id="IPR034164">
    <property type="entry name" value="Pepsin-like_dom"/>
</dbReference>
<dbReference type="PROSITE" id="PS00141">
    <property type="entry name" value="ASP_PROTEASE"/>
    <property type="match status" value="1"/>
</dbReference>
<feature type="active site" evidence="3">
    <location>
        <position position="159"/>
    </location>
</feature>
<keyword evidence="6" id="KW-0732">Signal</keyword>
<keyword evidence="2 4" id="KW-0064">Aspartyl protease</keyword>
<proteinExistence type="inferred from homology"/>
<dbReference type="AlphaFoldDB" id="A0A4Q1BF64"/>
<dbReference type="CDD" id="cd05471">
    <property type="entry name" value="pepsin_like"/>
    <property type="match status" value="1"/>
</dbReference>
<protein>
    <recommendedName>
        <fullName evidence="7">Peptidase A1 domain-containing protein</fullName>
    </recommendedName>
</protein>
<dbReference type="FunCoup" id="A0A4Q1BF64">
    <property type="interactions" value="35"/>
</dbReference>
<comment type="caution">
    <text evidence="8">The sequence shown here is derived from an EMBL/GenBank/DDBJ whole genome shotgun (WGS) entry which is preliminary data.</text>
</comment>
<evidence type="ECO:0000256" key="3">
    <source>
        <dbReference type="PIRSR" id="PIRSR601461-1"/>
    </source>
</evidence>
<comment type="similarity">
    <text evidence="1 4">Belongs to the peptidase A1 family.</text>
</comment>
<organism evidence="8 9">
    <name type="scientific">Tremella mesenterica</name>
    <name type="common">Jelly fungus</name>
    <dbReference type="NCBI Taxonomy" id="5217"/>
    <lineage>
        <taxon>Eukaryota</taxon>
        <taxon>Fungi</taxon>
        <taxon>Dikarya</taxon>
        <taxon>Basidiomycota</taxon>
        <taxon>Agaricomycotina</taxon>
        <taxon>Tremellomycetes</taxon>
        <taxon>Tremellales</taxon>
        <taxon>Tremellaceae</taxon>
        <taxon>Tremella</taxon>
    </lineage>
</organism>
<dbReference type="PANTHER" id="PTHR47966">
    <property type="entry name" value="BETA-SITE APP-CLEAVING ENZYME, ISOFORM A-RELATED"/>
    <property type="match status" value="1"/>
</dbReference>
<evidence type="ECO:0000256" key="2">
    <source>
        <dbReference type="ARBA" id="ARBA00022750"/>
    </source>
</evidence>
<feature type="active site" evidence="3">
    <location>
        <position position="349"/>
    </location>
</feature>
<dbReference type="VEuPathDB" id="FungiDB:TREMEDRAFT_42706"/>
<evidence type="ECO:0000256" key="5">
    <source>
        <dbReference type="SAM" id="MobiDB-lite"/>
    </source>
</evidence>
<dbReference type="InterPro" id="IPR021109">
    <property type="entry name" value="Peptidase_aspartic_dom_sf"/>
</dbReference>
<keyword evidence="9" id="KW-1185">Reference proteome</keyword>
<evidence type="ECO:0000256" key="6">
    <source>
        <dbReference type="SAM" id="SignalP"/>
    </source>
</evidence>
<dbReference type="GO" id="GO:0006508">
    <property type="term" value="P:proteolysis"/>
    <property type="evidence" value="ECO:0007669"/>
    <property type="project" value="UniProtKB-KW"/>
</dbReference>
<feature type="signal peptide" evidence="6">
    <location>
        <begin position="1"/>
        <end position="16"/>
    </location>
</feature>
<name>A0A4Q1BF64_TREME</name>
<evidence type="ECO:0000313" key="9">
    <source>
        <dbReference type="Proteomes" id="UP000289152"/>
    </source>
</evidence>
<accession>A0A4Q1BF64</accession>
<evidence type="ECO:0000313" key="8">
    <source>
        <dbReference type="EMBL" id="RXK34701.1"/>
    </source>
</evidence>
<dbReference type="Proteomes" id="UP000289152">
    <property type="component" value="Unassembled WGS sequence"/>
</dbReference>
<dbReference type="InterPro" id="IPR001969">
    <property type="entry name" value="Aspartic_peptidase_AS"/>
</dbReference>
<feature type="domain" description="Peptidase A1" evidence="7">
    <location>
        <begin position="141"/>
        <end position="462"/>
    </location>
</feature>
<dbReference type="FunFam" id="2.40.70.10:FF:000067">
    <property type="entry name" value="Endopeptidase, putative"/>
    <property type="match status" value="1"/>
</dbReference>
<gene>
    <name evidence="8" type="ORF">M231_08042</name>
</gene>
<dbReference type="OrthoDB" id="771136at2759"/>
<keyword evidence="4" id="KW-0378">Hydrolase</keyword>
<dbReference type="FunFam" id="2.40.70.10:FF:000008">
    <property type="entry name" value="Cathepsin D"/>
    <property type="match status" value="1"/>
</dbReference>